<evidence type="ECO:0000313" key="1">
    <source>
        <dbReference type="EMBL" id="TGX99606.1"/>
    </source>
</evidence>
<dbReference type="EMBL" id="SRZB01000006">
    <property type="protein sequence ID" value="TGX99606.1"/>
    <property type="molecule type" value="Genomic_DNA"/>
</dbReference>
<keyword evidence="2" id="KW-1185">Reference proteome</keyword>
<proteinExistence type="predicted"/>
<name>A0AC61R1H2_9FIRM</name>
<comment type="caution">
    <text evidence="1">The sequence shown here is derived from an EMBL/GenBank/DDBJ whole genome shotgun (WGS) entry which is preliminary data.</text>
</comment>
<reference evidence="1" key="1">
    <citation type="submission" date="2019-04" db="EMBL/GenBank/DDBJ databases">
        <title>Microbes associate with the intestines of laboratory mice.</title>
        <authorList>
            <person name="Navarre W."/>
            <person name="Wong E."/>
            <person name="Huang K."/>
            <person name="Tropini C."/>
            <person name="Ng K."/>
            <person name="Yu B."/>
        </authorList>
    </citation>
    <scope>NUCLEOTIDE SEQUENCE</scope>
    <source>
        <strain evidence="1">NM72_1-8</strain>
    </source>
</reference>
<accession>A0AC61R1H2</accession>
<gene>
    <name evidence="1" type="ORF">E5357_04810</name>
</gene>
<protein>
    <submittedName>
        <fullName evidence="1">Helix-turn-helix domain-containing protein</fullName>
    </submittedName>
</protein>
<dbReference type="Proteomes" id="UP000307720">
    <property type="component" value="Unassembled WGS sequence"/>
</dbReference>
<organism evidence="1 2">
    <name type="scientific">Hominisplanchenecus murintestinalis</name>
    <dbReference type="NCBI Taxonomy" id="2941517"/>
    <lineage>
        <taxon>Bacteria</taxon>
        <taxon>Bacillati</taxon>
        <taxon>Bacillota</taxon>
        <taxon>Clostridia</taxon>
        <taxon>Lachnospirales</taxon>
        <taxon>Lachnospiraceae</taxon>
        <taxon>Hominisplanchenecus</taxon>
    </lineage>
</organism>
<evidence type="ECO:0000313" key="2">
    <source>
        <dbReference type="Proteomes" id="UP000307720"/>
    </source>
</evidence>
<sequence>MKNIELGQRLKDLREYHHYTQEYISSKLNIERPSYSNYECGKRTPPLDLIIRLCNFYQVSLDDLLCNPKFSPCAATMEGIPPSSGEDEEALLHYYRLLPDDSKREILQYLQFKFQQAKKQ</sequence>